<protein>
    <recommendedName>
        <fullName evidence="4">Lipoprotein</fullName>
    </recommendedName>
</protein>
<feature type="chain" id="PRO_5014363336" description="Lipoprotein" evidence="1">
    <location>
        <begin position="25"/>
        <end position="46"/>
    </location>
</feature>
<reference evidence="2 3" key="2">
    <citation type="journal article" date="2017" name="Front. Plant Sci.">
        <title>Gene Classification and Mining of Molecular Markers Useful in Red Clover (Trifolium pratense) Breeding.</title>
        <authorList>
            <person name="Istvanek J."/>
            <person name="Dluhosova J."/>
            <person name="Dluhos P."/>
            <person name="Patkova L."/>
            <person name="Nedelnik J."/>
            <person name="Repkova J."/>
        </authorList>
    </citation>
    <scope>NUCLEOTIDE SEQUENCE [LARGE SCALE GENOMIC DNA]</scope>
    <source>
        <strain evidence="3">cv. Tatra</strain>
        <tissue evidence="2">Young leaves</tissue>
    </source>
</reference>
<dbReference type="Proteomes" id="UP000236291">
    <property type="component" value="Unassembled WGS sequence"/>
</dbReference>
<dbReference type="EMBL" id="ASHM01012853">
    <property type="protein sequence ID" value="PNX94818.1"/>
    <property type="molecule type" value="Genomic_DNA"/>
</dbReference>
<sequence length="46" mass="5066">MDKQHLKHVIFFLLTLAAANCAMSMDYYVSNNAGASTGAARFDKEI</sequence>
<proteinExistence type="predicted"/>
<evidence type="ECO:0008006" key="4">
    <source>
        <dbReference type="Google" id="ProtNLM"/>
    </source>
</evidence>
<feature type="non-terminal residue" evidence="2">
    <location>
        <position position="46"/>
    </location>
</feature>
<organism evidence="2 3">
    <name type="scientific">Trifolium pratense</name>
    <name type="common">Red clover</name>
    <dbReference type="NCBI Taxonomy" id="57577"/>
    <lineage>
        <taxon>Eukaryota</taxon>
        <taxon>Viridiplantae</taxon>
        <taxon>Streptophyta</taxon>
        <taxon>Embryophyta</taxon>
        <taxon>Tracheophyta</taxon>
        <taxon>Spermatophyta</taxon>
        <taxon>Magnoliopsida</taxon>
        <taxon>eudicotyledons</taxon>
        <taxon>Gunneridae</taxon>
        <taxon>Pentapetalae</taxon>
        <taxon>rosids</taxon>
        <taxon>fabids</taxon>
        <taxon>Fabales</taxon>
        <taxon>Fabaceae</taxon>
        <taxon>Papilionoideae</taxon>
        <taxon>50 kb inversion clade</taxon>
        <taxon>NPAAA clade</taxon>
        <taxon>Hologalegina</taxon>
        <taxon>IRL clade</taxon>
        <taxon>Trifolieae</taxon>
        <taxon>Trifolium</taxon>
    </lineage>
</organism>
<reference evidence="2 3" key="1">
    <citation type="journal article" date="2014" name="Am. J. Bot.">
        <title>Genome assembly and annotation for red clover (Trifolium pratense; Fabaceae).</title>
        <authorList>
            <person name="Istvanek J."/>
            <person name="Jaros M."/>
            <person name="Krenek A."/>
            <person name="Repkova J."/>
        </authorList>
    </citation>
    <scope>NUCLEOTIDE SEQUENCE [LARGE SCALE GENOMIC DNA]</scope>
    <source>
        <strain evidence="3">cv. Tatra</strain>
        <tissue evidence="2">Young leaves</tissue>
    </source>
</reference>
<keyword evidence="1" id="KW-0732">Signal</keyword>
<comment type="caution">
    <text evidence="2">The sequence shown here is derived from an EMBL/GenBank/DDBJ whole genome shotgun (WGS) entry which is preliminary data.</text>
</comment>
<dbReference type="AlphaFoldDB" id="A0A2K3MVG4"/>
<feature type="signal peptide" evidence="1">
    <location>
        <begin position="1"/>
        <end position="24"/>
    </location>
</feature>
<gene>
    <name evidence="2" type="ORF">L195_g017998</name>
</gene>
<evidence type="ECO:0000313" key="3">
    <source>
        <dbReference type="Proteomes" id="UP000236291"/>
    </source>
</evidence>
<evidence type="ECO:0000256" key="1">
    <source>
        <dbReference type="SAM" id="SignalP"/>
    </source>
</evidence>
<evidence type="ECO:0000313" key="2">
    <source>
        <dbReference type="EMBL" id="PNX94818.1"/>
    </source>
</evidence>
<name>A0A2K3MVG4_TRIPR</name>
<accession>A0A2K3MVG4</accession>